<gene>
    <name evidence="1" type="ORF">PMH09_06440</name>
</gene>
<sequence>MTLPKAEAQELLKRLIFEEQSPEEWTLDVWDMSPTLGETAAKLLDGFVAVLDCCSEEKLDNLVRSLYASQLDRD</sequence>
<dbReference type="RefSeq" id="WP_283757483.1">
    <property type="nucleotide sequence ID" value="NZ_JAQOSQ010000004.1"/>
</dbReference>
<protein>
    <submittedName>
        <fullName evidence="1">Uncharacterized protein</fullName>
    </submittedName>
</protein>
<dbReference type="EMBL" id="JAQOSQ010000004">
    <property type="protein sequence ID" value="MDJ1182831.1"/>
    <property type="molecule type" value="Genomic_DNA"/>
</dbReference>
<comment type="caution">
    <text evidence="1">The sequence shown here is derived from an EMBL/GenBank/DDBJ whole genome shotgun (WGS) entry which is preliminary data.</text>
</comment>
<evidence type="ECO:0000313" key="1">
    <source>
        <dbReference type="EMBL" id="MDJ1182831.1"/>
    </source>
</evidence>
<keyword evidence="2" id="KW-1185">Reference proteome</keyword>
<reference evidence="1 2" key="1">
    <citation type="submission" date="2023-01" db="EMBL/GenBank/DDBJ databases">
        <title>Novel diversity within Roseofilum (Cyanobacteria; Desertifilaceae) from marine benthic mats with descriptions of four novel species.</title>
        <authorList>
            <person name="Wang Y."/>
            <person name="Berthold D.E."/>
            <person name="Hu J."/>
            <person name="Lefler F.W."/>
            <person name="Laughinghouse H.D. IV."/>
        </authorList>
    </citation>
    <scope>NUCLEOTIDE SEQUENCE [LARGE SCALE GENOMIC DNA]</scope>
    <source>
        <strain evidence="1 2">BLCC-M143</strain>
    </source>
</reference>
<evidence type="ECO:0000313" key="2">
    <source>
        <dbReference type="Proteomes" id="UP001232992"/>
    </source>
</evidence>
<name>A0ABT7BUG6_9CYAN</name>
<proteinExistence type="predicted"/>
<accession>A0ABT7BUG6</accession>
<organism evidence="1 2">
    <name type="scientific">Roseofilum casamattae BLCC-M143</name>
    <dbReference type="NCBI Taxonomy" id="3022442"/>
    <lineage>
        <taxon>Bacteria</taxon>
        <taxon>Bacillati</taxon>
        <taxon>Cyanobacteriota</taxon>
        <taxon>Cyanophyceae</taxon>
        <taxon>Desertifilales</taxon>
        <taxon>Desertifilaceae</taxon>
        <taxon>Roseofilum</taxon>
        <taxon>Roseofilum casamattae</taxon>
    </lineage>
</organism>
<dbReference type="Proteomes" id="UP001232992">
    <property type="component" value="Unassembled WGS sequence"/>
</dbReference>